<evidence type="ECO:0000256" key="1">
    <source>
        <dbReference type="HAMAP-Rule" id="MF_02232"/>
    </source>
</evidence>
<dbReference type="GO" id="GO:0046872">
    <property type="term" value="F:metal ion binding"/>
    <property type="evidence" value="ECO:0007669"/>
    <property type="project" value="UniProtKB-KW"/>
</dbReference>
<dbReference type="UniPathway" id="UPA00232"/>
<dbReference type="PROSITE" id="PS01276">
    <property type="entry name" value="PEPTIDASE_U32"/>
    <property type="match status" value="1"/>
</dbReference>
<dbReference type="PANTHER" id="PTHR30217">
    <property type="entry name" value="PEPTIDASE U32 FAMILY"/>
    <property type="match status" value="1"/>
</dbReference>
<comment type="cofactor">
    <cofactor evidence="1">
        <name>[4Fe-4S] cluster</name>
        <dbReference type="ChEBI" id="CHEBI:49883"/>
    </cofactor>
</comment>
<organism evidence="2 3">
    <name type="scientific">Rhodoferax ferrireducens</name>
    <dbReference type="NCBI Taxonomy" id="192843"/>
    <lineage>
        <taxon>Bacteria</taxon>
        <taxon>Pseudomonadati</taxon>
        <taxon>Pseudomonadota</taxon>
        <taxon>Betaproteobacteria</taxon>
        <taxon>Burkholderiales</taxon>
        <taxon>Comamonadaceae</taxon>
        <taxon>Rhodoferax</taxon>
    </lineage>
</organism>
<dbReference type="GO" id="GO:0006744">
    <property type="term" value="P:ubiquinone biosynthetic process"/>
    <property type="evidence" value="ECO:0007669"/>
    <property type="project" value="UniProtKB-UniRule"/>
</dbReference>
<keyword evidence="2" id="KW-0645">Protease</keyword>
<feature type="binding site" evidence="1">
    <location>
        <position position="243"/>
    </location>
    <ligand>
        <name>[4Fe-4S] cluster</name>
        <dbReference type="ChEBI" id="CHEBI:49883"/>
    </ligand>
</feature>
<keyword evidence="1" id="KW-0479">Metal-binding</keyword>
<reference evidence="2 3" key="1">
    <citation type="submission" date="2017-01" db="EMBL/GenBank/DDBJ databases">
        <title>Novel large sulfur bacteria in the metagenomes of groundwater-fed chemosynthetic microbial mats in the Lake Huron basin.</title>
        <authorList>
            <person name="Sharrar A.M."/>
            <person name="Flood B.E."/>
            <person name="Bailey J.V."/>
            <person name="Jones D.S."/>
            <person name="Biddanda B."/>
            <person name="Ruberg S.A."/>
            <person name="Marcus D.N."/>
            <person name="Dick G.J."/>
        </authorList>
    </citation>
    <scope>NUCLEOTIDE SEQUENCE [LARGE SCALE GENOMIC DNA]</scope>
    <source>
        <strain evidence="2">A7</strain>
    </source>
</reference>
<protein>
    <recommendedName>
        <fullName evidence="1">Ubiquinone biosynthesis protein UbiU</fullName>
    </recommendedName>
</protein>
<dbReference type="InterPro" id="IPR001539">
    <property type="entry name" value="Peptidase_U32"/>
</dbReference>
<comment type="subunit">
    <text evidence="1">Forms a heterodimer with UbiV.</text>
</comment>
<feature type="binding site" evidence="1">
    <location>
        <position position="226"/>
    </location>
    <ligand>
        <name>[4Fe-4S] cluster</name>
        <dbReference type="ChEBI" id="CHEBI:49883"/>
    </ligand>
</feature>
<dbReference type="GO" id="GO:0006508">
    <property type="term" value="P:proteolysis"/>
    <property type="evidence" value="ECO:0007669"/>
    <property type="project" value="UniProtKB-KW"/>
</dbReference>
<dbReference type="InterPro" id="IPR051454">
    <property type="entry name" value="RNA/ubiquinone_mod_enzymes"/>
</dbReference>
<comment type="function">
    <text evidence="1">Required for O(2)-independent ubiquinone (coenzyme Q) biosynthesis. Together with UbiV, is essential for the C6-hydroxylation reaction in the oxygen-independent ubiquinone biosynthesis pathway.</text>
</comment>
<evidence type="ECO:0000313" key="2">
    <source>
        <dbReference type="EMBL" id="OQW88898.1"/>
    </source>
</evidence>
<comment type="caution">
    <text evidence="2">The sequence shown here is derived from an EMBL/GenBank/DDBJ whole genome shotgun (WGS) entry which is preliminary data.</text>
</comment>
<dbReference type="GO" id="GO:0051539">
    <property type="term" value="F:4 iron, 4 sulfur cluster binding"/>
    <property type="evidence" value="ECO:0007669"/>
    <property type="project" value="UniProtKB-UniRule"/>
</dbReference>
<keyword evidence="1" id="KW-0411">Iron-sulfur</keyword>
<keyword evidence="1" id="KW-0831">Ubiquinone biosynthesis</keyword>
<feature type="binding site" evidence="1">
    <location>
        <position position="282"/>
    </location>
    <ligand>
        <name>[4Fe-4S] cluster</name>
        <dbReference type="ChEBI" id="CHEBI:49883"/>
    </ligand>
</feature>
<dbReference type="Pfam" id="PF01136">
    <property type="entry name" value="Peptidase_U32"/>
    <property type="match status" value="1"/>
</dbReference>
<dbReference type="InterPro" id="IPR043692">
    <property type="entry name" value="UbiU"/>
</dbReference>
<feature type="binding site" evidence="1">
    <location>
        <position position="219"/>
    </location>
    <ligand>
        <name>[4Fe-4S] cluster</name>
        <dbReference type="ChEBI" id="CHEBI:49883"/>
    </ligand>
</feature>
<dbReference type="AlphaFoldDB" id="A0A1W9KWF9"/>
<sequence length="382" mass="41384">MTYIIGRAAARGYPPPFVFSSAASSAPHQPMNAAIDPSLTAAPGGPATAPMELVCPAGSLPALKAAVDNGADCVYLGFRDATNARNFAGLNFDAAAIATGIRYAHDRGRKVFVALNTYPQAAKTDVWQGAVDKAADSGVDAVILADPGLMAYAVKHQPQLRLHLSVQGSATNYEALDFYYQHFGISRAVLPRVLSMVQVEQLMEKTPIEIEVFGFGSLCVMVEGRCALSSYVTGEAPNSNGVCSPPKAVRWVETPQGRESRLNGVLIDRYAPGENAGYPTLCKGRFDVEDDHNYYAIEEPTSLNTLSLLPQLMTMGVRAIKIEGRQRSPAYVAQVTKVWRQAIDSCRDNPHRYTAKPAWVSDLDKVAEGQQHTLGAYHRPWK</sequence>
<comment type="pathway">
    <text evidence="1">Cofactor biosynthesis; ubiquinone biosynthesis.</text>
</comment>
<keyword evidence="2" id="KW-0378">Hydrolase</keyword>
<evidence type="ECO:0000313" key="3">
    <source>
        <dbReference type="Proteomes" id="UP000192505"/>
    </source>
</evidence>
<dbReference type="Proteomes" id="UP000192505">
    <property type="component" value="Unassembled WGS sequence"/>
</dbReference>
<accession>A0A1W9KWF9</accession>
<dbReference type="PANTHER" id="PTHR30217:SF3">
    <property type="entry name" value="UBIQUINONE BIOSYNTHESIS PROTEIN UBIU"/>
    <property type="match status" value="1"/>
</dbReference>
<dbReference type="EMBL" id="MTEI01000003">
    <property type="protein sequence ID" value="OQW88898.1"/>
    <property type="molecule type" value="Genomic_DNA"/>
</dbReference>
<dbReference type="GO" id="GO:0008233">
    <property type="term" value="F:peptidase activity"/>
    <property type="evidence" value="ECO:0007669"/>
    <property type="project" value="UniProtKB-KW"/>
</dbReference>
<dbReference type="HAMAP" id="MF_02232">
    <property type="entry name" value="UbiU"/>
    <property type="match status" value="1"/>
</dbReference>
<name>A0A1W9KWF9_9BURK</name>
<gene>
    <name evidence="1" type="primary">ubiU</name>
    <name evidence="2" type="ORF">BWK72_06425</name>
</gene>
<keyword evidence="1" id="KW-0004">4Fe-4S</keyword>
<proteinExistence type="inferred from homology"/>
<comment type="similarity">
    <text evidence="1">Belongs to the peptidase U32 family. UbiU subfamily.</text>
</comment>
<keyword evidence="1" id="KW-0408">Iron</keyword>